<dbReference type="PROSITE" id="PS51831">
    <property type="entry name" value="HD"/>
    <property type="match status" value="1"/>
</dbReference>
<feature type="transmembrane region" description="Helical" evidence="5">
    <location>
        <begin position="6"/>
        <end position="26"/>
    </location>
</feature>
<dbReference type="EMBL" id="JBBMFA010000015">
    <property type="protein sequence ID" value="MEQ2518884.1"/>
    <property type="molecule type" value="Genomic_DNA"/>
</dbReference>
<comment type="similarity">
    <text evidence="5">Belongs to the RNase Y family.</text>
</comment>
<keyword evidence="10" id="KW-1185">Reference proteome</keyword>
<dbReference type="InterPro" id="IPR003607">
    <property type="entry name" value="HD/PDEase_dom"/>
</dbReference>
<evidence type="ECO:0000256" key="5">
    <source>
        <dbReference type="HAMAP-Rule" id="MF_00335"/>
    </source>
</evidence>
<reference evidence="9 10" key="1">
    <citation type="submission" date="2024-03" db="EMBL/GenBank/DDBJ databases">
        <title>Human intestinal bacterial collection.</title>
        <authorList>
            <person name="Pauvert C."/>
            <person name="Hitch T.C.A."/>
            <person name="Clavel T."/>
        </authorList>
    </citation>
    <scope>NUCLEOTIDE SEQUENCE [LARGE SCALE GENOMIC DNA]</scope>
    <source>
        <strain evidence="9 10">CLA-JM-H11</strain>
    </source>
</reference>
<proteinExistence type="inferred from homology"/>
<evidence type="ECO:0000256" key="4">
    <source>
        <dbReference type="ARBA" id="ARBA00022884"/>
    </source>
</evidence>
<accession>A0ABV1GAR1</accession>
<comment type="function">
    <text evidence="5">Endoribonuclease that initiates mRNA decay.</text>
</comment>
<dbReference type="HAMAP" id="MF_00335">
    <property type="entry name" value="RNase_Y"/>
    <property type="match status" value="1"/>
</dbReference>
<comment type="subcellular location">
    <subcellularLocation>
        <location evidence="5">Cell membrane</location>
        <topology evidence="5">Single-pass membrane protein</topology>
    </subcellularLocation>
</comment>
<evidence type="ECO:0000313" key="9">
    <source>
        <dbReference type="EMBL" id="MEQ2518884.1"/>
    </source>
</evidence>
<keyword evidence="5" id="KW-0812">Transmembrane</keyword>
<dbReference type="InterPro" id="IPR004088">
    <property type="entry name" value="KH_dom_type_1"/>
</dbReference>
<keyword evidence="2 5" id="KW-0255">Endonuclease</keyword>
<keyword evidence="4 5" id="KW-0694">RNA-binding</keyword>
<dbReference type="NCBIfam" id="TIGR03319">
    <property type="entry name" value="RNase_Y"/>
    <property type="match status" value="1"/>
</dbReference>
<dbReference type="PANTHER" id="PTHR12826:SF15">
    <property type="entry name" value="RIBONUCLEASE Y"/>
    <property type="match status" value="1"/>
</dbReference>
<dbReference type="SMART" id="SM00471">
    <property type="entry name" value="HDc"/>
    <property type="match status" value="1"/>
</dbReference>
<protein>
    <recommendedName>
        <fullName evidence="5 6">Ribonuclease Y</fullName>
        <shortName evidence="5">RNase Y</shortName>
        <ecNumber evidence="5 6">3.1.-.-</ecNumber>
    </recommendedName>
</protein>
<dbReference type="Gene3D" id="3.30.1370.10">
    <property type="entry name" value="K Homology domain, type 1"/>
    <property type="match status" value="1"/>
</dbReference>
<dbReference type="SMART" id="SM00322">
    <property type="entry name" value="KH"/>
    <property type="match status" value="1"/>
</dbReference>
<gene>
    <name evidence="5 9" type="primary">rny</name>
    <name evidence="9" type="ORF">WMO24_00270</name>
</gene>
<dbReference type="InterPro" id="IPR036612">
    <property type="entry name" value="KH_dom_type_1_sf"/>
</dbReference>
<organism evidence="9 10">
    <name type="scientific">Ruthenibacterium intestinale</name>
    <dbReference type="NCBI Taxonomy" id="3133163"/>
    <lineage>
        <taxon>Bacteria</taxon>
        <taxon>Bacillati</taxon>
        <taxon>Bacillota</taxon>
        <taxon>Clostridia</taxon>
        <taxon>Eubacteriales</taxon>
        <taxon>Oscillospiraceae</taxon>
        <taxon>Ruthenibacterium</taxon>
    </lineage>
</organism>
<dbReference type="InterPro" id="IPR004087">
    <property type="entry name" value="KH_dom"/>
</dbReference>
<dbReference type="InterPro" id="IPR006675">
    <property type="entry name" value="HDIG_dom"/>
</dbReference>
<evidence type="ECO:0000256" key="2">
    <source>
        <dbReference type="ARBA" id="ARBA00022759"/>
    </source>
</evidence>
<keyword evidence="5" id="KW-1003">Cell membrane</keyword>
<keyword evidence="5" id="KW-1133">Transmembrane helix</keyword>
<keyword evidence="1 5" id="KW-0540">Nuclease</keyword>
<evidence type="ECO:0000256" key="6">
    <source>
        <dbReference type="NCBIfam" id="TIGR03319"/>
    </source>
</evidence>
<feature type="coiled-coil region" evidence="7">
    <location>
        <begin position="30"/>
        <end position="133"/>
    </location>
</feature>
<evidence type="ECO:0000256" key="3">
    <source>
        <dbReference type="ARBA" id="ARBA00022801"/>
    </source>
</evidence>
<name>A0ABV1GAR1_9FIRM</name>
<dbReference type="Pfam" id="PF12072">
    <property type="entry name" value="RNase_Y_N"/>
    <property type="match status" value="1"/>
</dbReference>
<dbReference type="Proteomes" id="UP001477672">
    <property type="component" value="Unassembled WGS sequence"/>
</dbReference>
<dbReference type="NCBIfam" id="TIGR00277">
    <property type="entry name" value="HDIG"/>
    <property type="match status" value="1"/>
</dbReference>
<dbReference type="PROSITE" id="PS50084">
    <property type="entry name" value="KH_TYPE_1"/>
    <property type="match status" value="1"/>
</dbReference>
<dbReference type="Pfam" id="PF00013">
    <property type="entry name" value="KH_1"/>
    <property type="match status" value="1"/>
</dbReference>
<dbReference type="RefSeq" id="WP_349214017.1">
    <property type="nucleotide sequence ID" value="NZ_JBBMFA010000015.1"/>
</dbReference>
<keyword evidence="7" id="KW-0175">Coiled coil</keyword>
<dbReference type="InterPro" id="IPR022711">
    <property type="entry name" value="RNase_Y_N"/>
</dbReference>
<dbReference type="SUPFAM" id="SSF54791">
    <property type="entry name" value="Eukaryotic type KH-domain (KH-domain type I)"/>
    <property type="match status" value="1"/>
</dbReference>
<dbReference type="InterPro" id="IPR006674">
    <property type="entry name" value="HD_domain"/>
</dbReference>
<dbReference type="CDD" id="cd22431">
    <property type="entry name" value="KH-I_RNaseY"/>
    <property type="match status" value="1"/>
</dbReference>
<evidence type="ECO:0000256" key="7">
    <source>
        <dbReference type="SAM" id="Coils"/>
    </source>
</evidence>
<dbReference type="Gene3D" id="1.10.3210.10">
    <property type="entry name" value="Hypothetical protein af1432"/>
    <property type="match status" value="1"/>
</dbReference>
<feature type="domain" description="HD" evidence="8">
    <location>
        <begin position="333"/>
        <end position="426"/>
    </location>
</feature>
<dbReference type="CDD" id="cd00077">
    <property type="entry name" value="HDc"/>
    <property type="match status" value="1"/>
</dbReference>
<sequence length="517" mass="57635">MPVWATIAIAVVLSAVVGTIAFFAGVSHRRKIAEAKIGSAEEEAKRLVNDAMKTAQQKRKEALVEAKDAALQMKTEADKEIKERRNELTRQERRLDQKEEALDRKVANMEQKEEELQKRTELAEAKLAEIEQIRTRELERLETIAGLSSEDAKQLLLSNLDQELTHEKAMHIAAYEAQTKDEAEVIARELISQAVARCAADHSSEATVSVVPLPSDEMKGRIIGREGRNIRALENATGVDLIIDDTPEAITLSSFDPVRREIARMTLERLISDGRIHPARIEETVDKCRRELELTMKREGEKAVMDAGLHGLHPDIVKLLGRLRFRTSYGQNVLNHSLEVSYLAGIMAAELGLNVTQAKRAGLLHDIGKALDHEIEGSHISIGVEIAKKYKENPAIVHAIEAHHGDVEPKTALAFLVMAADAISAARPGARRENLESYIKRLETLEEISNSFEGVERSFAIQAGREVRIMVKPEAISDDQLVILAHSISRKIEEDLDYPGQIKVNVIRESRAVEYAK</sequence>
<evidence type="ECO:0000313" key="10">
    <source>
        <dbReference type="Proteomes" id="UP001477672"/>
    </source>
</evidence>
<evidence type="ECO:0000259" key="8">
    <source>
        <dbReference type="PROSITE" id="PS51831"/>
    </source>
</evidence>
<comment type="caution">
    <text evidence="9">The sequence shown here is derived from an EMBL/GenBank/DDBJ whole genome shotgun (WGS) entry which is preliminary data.</text>
</comment>
<keyword evidence="5" id="KW-0472">Membrane</keyword>
<dbReference type="SUPFAM" id="SSF109604">
    <property type="entry name" value="HD-domain/PDEase-like"/>
    <property type="match status" value="1"/>
</dbReference>
<keyword evidence="3 5" id="KW-0378">Hydrolase</keyword>
<dbReference type="EC" id="3.1.-.-" evidence="5 6"/>
<dbReference type="PANTHER" id="PTHR12826">
    <property type="entry name" value="RIBONUCLEASE Y"/>
    <property type="match status" value="1"/>
</dbReference>
<dbReference type="Pfam" id="PF01966">
    <property type="entry name" value="HD"/>
    <property type="match status" value="1"/>
</dbReference>
<dbReference type="InterPro" id="IPR017705">
    <property type="entry name" value="Ribonuclease_Y"/>
</dbReference>
<evidence type="ECO:0000256" key="1">
    <source>
        <dbReference type="ARBA" id="ARBA00022722"/>
    </source>
</evidence>